<gene>
    <name evidence="3" type="ordered locus">Dester_1233</name>
</gene>
<name>F0S0R6_DESTD</name>
<feature type="compositionally biased region" description="Acidic residues" evidence="2">
    <location>
        <begin position="1"/>
        <end position="15"/>
    </location>
</feature>
<evidence type="ECO:0000313" key="4">
    <source>
        <dbReference type="Proteomes" id="UP000007102"/>
    </source>
</evidence>
<proteinExistence type="predicted"/>
<dbReference type="RefSeq" id="WP_013638820.1">
    <property type="nucleotide sequence ID" value="NC_015185.1"/>
</dbReference>
<feature type="region of interest" description="Disordered" evidence="2">
    <location>
        <begin position="1"/>
        <end position="23"/>
    </location>
</feature>
<keyword evidence="4" id="KW-1185">Reference proteome</keyword>
<accession>F0S0R6</accession>
<dbReference type="EMBL" id="CP002543">
    <property type="protein sequence ID" value="ADY73869.1"/>
    <property type="molecule type" value="Genomic_DNA"/>
</dbReference>
<dbReference type="HOGENOM" id="CLU_107137_0_0_0"/>
<dbReference type="Proteomes" id="UP000007102">
    <property type="component" value="Chromosome"/>
</dbReference>
<evidence type="ECO:0000313" key="3">
    <source>
        <dbReference type="EMBL" id="ADY73869.1"/>
    </source>
</evidence>
<dbReference type="AlphaFoldDB" id="F0S0R6"/>
<keyword evidence="1" id="KW-0175">Coiled coil</keyword>
<reference evidence="3 4" key="1">
    <citation type="journal article" date="2011" name="Stand. Genomic Sci.">
        <title>Complete genome sequence of the thermophilic sulfur-reducer Desulfurobacterium thermolithotrophum type strain (BSA(T)) from a deep-sea hydrothermal vent.</title>
        <authorList>
            <person name="Goker M."/>
            <person name="Daligault H."/>
            <person name="Mwirichia R."/>
            <person name="Lapidus A."/>
            <person name="Lucas S."/>
            <person name="Deshpande S."/>
            <person name="Pagani I."/>
            <person name="Tapia R."/>
            <person name="Cheng J.F."/>
            <person name="Goodwin L."/>
            <person name="Pitluck S."/>
            <person name="Liolios K."/>
            <person name="Ivanova N."/>
            <person name="Mavromatis K."/>
            <person name="Mikhailova N."/>
            <person name="Pati A."/>
            <person name="Chen A."/>
            <person name="Palaniappan K."/>
            <person name="Han C."/>
            <person name="Land M."/>
            <person name="Hauser L."/>
            <person name="Pan C."/>
            <person name="Brambilla E.M."/>
            <person name="Rohde M."/>
            <person name="Spring S."/>
            <person name="Sikorski J."/>
            <person name="Wirth R."/>
            <person name="Detter J.C."/>
            <person name="Woyke T."/>
            <person name="Bristow J."/>
            <person name="Eisen J.A."/>
            <person name="Markowitz V."/>
            <person name="Hugenholtz P."/>
            <person name="Kyrpides N.C."/>
            <person name="Klenk H.P."/>
        </authorList>
    </citation>
    <scope>NUCLEOTIDE SEQUENCE [LARGE SCALE GENOMIC DNA]</scope>
    <source>
        <strain evidence="4">DSM 11699 / BSA</strain>
    </source>
</reference>
<dbReference type="InParanoid" id="F0S0R6"/>
<dbReference type="eggNOG" id="COG1317">
    <property type="taxonomic scope" value="Bacteria"/>
</dbReference>
<evidence type="ECO:0000256" key="2">
    <source>
        <dbReference type="SAM" id="MobiDB-lite"/>
    </source>
</evidence>
<dbReference type="OrthoDB" id="15545at2"/>
<evidence type="ECO:0000256" key="1">
    <source>
        <dbReference type="SAM" id="Coils"/>
    </source>
</evidence>
<organism evidence="3 4">
    <name type="scientific">Desulfurobacterium thermolithotrophum (strain DSM 11699 / BSA)</name>
    <dbReference type="NCBI Taxonomy" id="868864"/>
    <lineage>
        <taxon>Bacteria</taxon>
        <taxon>Pseudomonadati</taxon>
        <taxon>Aquificota</taxon>
        <taxon>Aquificia</taxon>
        <taxon>Desulfurobacteriales</taxon>
        <taxon>Desulfurobacteriaceae</taxon>
        <taxon>Desulfurobacterium</taxon>
    </lineage>
</organism>
<dbReference type="STRING" id="868864.Dester_1233"/>
<sequence>MIDLEDFSPLLESEEEKNQESKRLATEEIEKIFQEKFLEIQKKHSAELESAKKKSFEEGFKKGFLKAKEELKISFQEELQNLQSQYQKKLDSLQLDLNNLEKEISQKYKEFLKKVEEVIISSIAEILEFLYINPTNSSYVAKKIEELLKEFPDEDLIEIEVGKELSKHIKFDRVQISENLANNDFSVKFKDFSIESKIKEKLNLLREEIEREIKKSS</sequence>
<reference evidence="4" key="2">
    <citation type="submission" date="2011-02" db="EMBL/GenBank/DDBJ databases">
        <title>The complete genome of Desulfurobacterium thermolithotrophum DSM 11699.</title>
        <authorList>
            <consortium name="US DOE Joint Genome Institute (JGI-PGF)"/>
            <person name="Lucas S."/>
            <person name="Copeland A."/>
            <person name="Lapidus A."/>
            <person name="Bruce D."/>
            <person name="Goodwin L."/>
            <person name="Pitluck S."/>
            <person name="Kyrpides N."/>
            <person name="Mavromatis K."/>
            <person name="Pagani I."/>
            <person name="Ivanova N."/>
            <person name="Mikhailova N."/>
            <person name="Daligault H."/>
            <person name="Detter J.C."/>
            <person name="Tapia R."/>
            <person name="Han C."/>
            <person name="Land M."/>
            <person name="Hauser L."/>
            <person name="Markowitz V."/>
            <person name="Cheng J.-F."/>
            <person name="Hugenholtz P."/>
            <person name="Woyke T."/>
            <person name="Wu D."/>
            <person name="Spring S."/>
            <person name="Brambilla E."/>
            <person name="Klenk H.-P."/>
            <person name="Eisen J.A."/>
        </authorList>
    </citation>
    <scope>NUCLEOTIDE SEQUENCE [LARGE SCALE GENOMIC DNA]</scope>
    <source>
        <strain evidence="4">DSM 11699 / BSA</strain>
    </source>
</reference>
<evidence type="ECO:0008006" key="5">
    <source>
        <dbReference type="Google" id="ProtNLM"/>
    </source>
</evidence>
<feature type="coiled-coil region" evidence="1">
    <location>
        <begin position="65"/>
        <end position="110"/>
    </location>
</feature>
<protein>
    <recommendedName>
        <fullName evidence="5">Flagellar assembly protein FliH/Type III secretion system HrpE domain-containing protein</fullName>
    </recommendedName>
</protein>
<dbReference type="KEGG" id="dte:Dester_1233"/>